<feature type="domain" description="MADS-box" evidence="11">
    <location>
        <begin position="1"/>
        <end position="61"/>
    </location>
</feature>
<dbReference type="GO" id="GO:0000978">
    <property type="term" value="F:RNA polymerase II cis-regulatory region sequence-specific DNA binding"/>
    <property type="evidence" value="ECO:0007669"/>
    <property type="project" value="TreeGrafter"/>
</dbReference>
<dbReference type="PRINTS" id="PR00404">
    <property type="entry name" value="MADSDOMAIN"/>
</dbReference>
<dbReference type="PROSITE" id="PS50066">
    <property type="entry name" value="MADS_BOX_2"/>
    <property type="match status" value="1"/>
</dbReference>
<dbReference type="PROSITE" id="PS00350">
    <property type="entry name" value="MADS_BOX_1"/>
    <property type="match status" value="1"/>
</dbReference>
<keyword evidence="3" id="KW-0597">Phosphoprotein</keyword>
<keyword evidence="9" id="KW-0539">Nucleus</keyword>
<accession>A0A3Q3J4F1</accession>
<dbReference type="PANTHER" id="PTHR11945">
    <property type="entry name" value="MADS BOX PROTEIN"/>
    <property type="match status" value="1"/>
</dbReference>
<organism evidence="12 13">
    <name type="scientific">Monopterus albus</name>
    <name type="common">Swamp eel</name>
    <dbReference type="NCBI Taxonomy" id="43700"/>
    <lineage>
        <taxon>Eukaryota</taxon>
        <taxon>Metazoa</taxon>
        <taxon>Chordata</taxon>
        <taxon>Craniata</taxon>
        <taxon>Vertebrata</taxon>
        <taxon>Euteleostomi</taxon>
        <taxon>Actinopterygii</taxon>
        <taxon>Neopterygii</taxon>
        <taxon>Teleostei</taxon>
        <taxon>Neoteleostei</taxon>
        <taxon>Acanthomorphata</taxon>
        <taxon>Anabantaria</taxon>
        <taxon>Synbranchiformes</taxon>
        <taxon>Synbranchidae</taxon>
        <taxon>Monopterus</taxon>
    </lineage>
</organism>
<evidence type="ECO:0000313" key="12">
    <source>
        <dbReference type="Ensembl" id="ENSMALP00000013278.1"/>
    </source>
</evidence>
<protein>
    <recommendedName>
        <fullName evidence="11">MADS-box domain-containing protein</fullName>
    </recommendedName>
</protein>
<dbReference type="InterPro" id="IPR036879">
    <property type="entry name" value="TF_MADSbox_sf"/>
</dbReference>
<keyword evidence="13" id="KW-1185">Reference proteome</keyword>
<dbReference type="CDD" id="cd00265">
    <property type="entry name" value="MADS_MEF2_like"/>
    <property type="match status" value="1"/>
</dbReference>
<dbReference type="GO" id="GO:0007507">
    <property type="term" value="P:heart development"/>
    <property type="evidence" value="ECO:0007669"/>
    <property type="project" value="UniProtKB-ARBA"/>
</dbReference>
<dbReference type="Pfam" id="PF00319">
    <property type="entry name" value="SRF-TF"/>
    <property type="match status" value="1"/>
</dbReference>
<reference evidence="12" key="2">
    <citation type="submission" date="2025-09" db="UniProtKB">
        <authorList>
            <consortium name="Ensembl"/>
        </authorList>
    </citation>
    <scope>IDENTIFICATION</scope>
</reference>
<dbReference type="InterPro" id="IPR002100">
    <property type="entry name" value="TF_MADSbox"/>
</dbReference>
<evidence type="ECO:0000256" key="10">
    <source>
        <dbReference type="SAM" id="MobiDB-lite"/>
    </source>
</evidence>
<dbReference type="FunFam" id="3.40.1810.10:FF:000001">
    <property type="entry name" value="Myocyte-specific enhancer factor 2A homolog"/>
    <property type="match status" value="1"/>
</dbReference>
<evidence type="ECO:0000256" key="1">
    <source>
        <dbReference type="ARBA" id="ARBA00004123"/>
    </source>
</evidence>
<dbReference type="InterPro" id="IPR022102">
    <property type="entry name" value="HJURP_C"/>
</dbReference>
<dbReference type="AlphaFoldDB" id="A0A3Q3J4F1"/>
<evidence type="ECO:0000256" key="2">
    <source>
        <dbReference type="ARBA" id="ARBA00022473"/>
    </source>
</evidence>
<dbReference type="Pfam" id="PF12347">
    <property type="entry name" value="HJURP_C"/>
    <property type="match status" value="1"/>
</dbReference>
<dbReference type="Ensembl" id="ENSMALT00000013563.1">
    <property type="protein sequence ID" value="ENSMALP00000013278.1"/>
    <property type="gene ID" value="ENSMALG00000009365.1"/>
</dbReference>
<dbReference type="Gene3D" id="3.40.1810.10">
    <property type="entry name" value="Transcription factor, MADS-box"/>
    <property type="match status" value="1"/>
</dbReference>
<dbReference type="Proteomes" id="UP000261600">
    <property type="component" value="Unplaced"/>
</dbReference>
<sequence>MGRKKIQITRIMDERNRQVTFTKRKFGLMKKAYELSVLCDCEIALIIFNSTNKLFQYASTDMDKVLLKYTEYNEPHESRTNSDIVETLRKKGLNGCDSPDPDADDSVGHSPESEDKYRKINEDIDLMISRQRLCAVPPSNYDMPVSIPVSNHNNLIYSHPGGSLGNHNLLPLAHHGLQRNSMSPGVTHRPPSAGNTGNGYGNHRNSPGLLVSPGGMNKNMQAKSPPPMNLGMNNRKPDLRVLIPPGTKNNMPSINQRINNSQSAQSLATPVVSVATPTLPGQGMGGYPSAISTSYGTEYSLNSADLSSLSGFGSGSSLHLGSMSGWQQQHLQNMQHSALGQLGNCSSSHLCQGSNLSLPSAQSLHIKSEPVSPPRDRTSNTPGGYGGGVPPPQNPSSRQDSGRSPVDSLSSCSSSHEGSDRDEHRNEFHSPLGLVRPAMDEHESPSIKRVRLSEGWAT</sequence>
<evidence type="ECO:0000256" key="8">
    <source>
        <dbReference type="ARBA" id="ARBA00023163"/>
    </source>
</evidence>
<keyword evidence="2" id="KW-0217">Developmental protein</keyword>
<keyword evidence="6" id="KW-0238">DNA-binding</keyword>
<feature type="region of interest" description="Disordered" evidence="10">
    <location>
        <begin position="181"/>
        <end position="206"/>
    </location>
</feature>
<dbReference type="GO" id="GO:0046983">
    <property type="term" value="F:protein dimerization activity"/>
    <property type="evidence" value="ECO:0007669"/>
    <property type="project" value="InterPro"/>
</dbReference>
<dbReference type="GO" id="GO:0030154">
    <property type="term" value="P:cell differentiation"/>
    <property type="evidence" value="ECO:0007669"/>
    <property type="project" value="UniProtKB-KW"/>
</dbReference>
<evidence type="ECO:0000259" key="11">
    <source>
        <dbReference type="PROSITE" id="PS50066"/>
    </source>
</evidence>
<proteinExistence type="predicted"/>
<feature type="region of interest" description="Disordered" evidence="10">
    <location>
        <begin position="91"/>
        <end position="118"/>
    </location>
</feature>
<keyword evidence="4" id="KW-0221">Differentiation</keyword>
<dbReference type="GO" id="GO:0045944">
    <property type="term" value="P:positive regulation of transcription by RNA polymerase II"/>
    <property type="evidence" value="ECO:0007669"/>
    <property type="project" value="InterPro"/>
</dbReference>
<evidence type="ECO:0000313" key="13">
    <source>
        <dbReference type="Proteomes" id="UP000261600"/>
    </source>
</evidence>
<evidence type="ECO:0000256" key="5">
    <source>
        <dbReference type="ARBA" id="ARBA00023015"/>
    </source>
</evidence>
<evidence type="ECO:0000256" key="6">
    <source>
        <dbReference type="ARBA" id="ARBA00023125"/>
    </source>
</evidence>
<feature type="region of interest" description="Disordered" evidence="10">
    <location>
        <begin position="361"/>
        <end position="458"/>
    </location>
</feature>
<evidence type="ECO:0000256" key="4">
    <source>
        <dbReference type="ARBA" id="ARBA00022782"/>
    </source>
</evidence>
<dbReference type="GO" id="GO:0000981">
    <property type="term" value="F:DNA-binding transcription factor activity, RNA polymerase II-specific"/>
    <property type="evidence" value="ECO:0007669"/>
    <property type="project" value="TreeGrafter"/>
</dbReference>
<dbReference type="PANTHER" id="PTHR11945:SF534">
    <property type="entry name" value="MYOCYTE-SPECIFIC ENHANCER FACTOR 2"/>
    <property type="match status" value="1"/>
</dbReference>
<feature type="compositionally biased region" description="Low complexity" evidence="10">
    <location>
        <begin position="404"/>
        <end position="416"/>
    </location>
</feature>
<feature type="compositionally biased region" description="Basic and acidic residues" evidence="10">
    <location>
        <begin position="417"/>
        <end position="428"/>
    </location>
</feature>
<dbReference type="InterPro" id="IPR033896">
    <property type="entry name" value="MEF2-like_N"/>
</dbReference>
<reference evidence="12" key="1">
    <citation type="submission" date="2025-08" db="UniProtKB">
        <authorList>
            <consortium name="Ensembl"/>
        </authorList>
    </citation>
    <scope>IDENTIFICATION</scope>
</reference>
<keyword evidence="5" id="KW-0805">Transcription regulation</keyword>
<evidence type="ECO:0000256" key="3">
    <source>
        <dbReference type="ARBA" id="ARBA00022553"/>
    </source>
</evidence>
<dbReference type="SUPFAM" id="SSF55455">
    <property type="entry name" value="SRF-like"/>
    <property type="match status" value="1"/>
</dbReference>
<dbReference type="SMART" id="SM00432">
    <property type="entry name" value="MADS"/>
    <property type="match status" value="1"/>
</dbReference>
<evidence type="ECO:0000256" key="9">
    <source>
        <dbReference type="ARBA" id="ARBA00023242"/>
    </source>
</evidence>
<keyword evidence="7" id="KW-0010">Activator</keyword>
<name>A0A3Q3J4F1_MONAL</name>
<evidence type="ECO:0000256" key="7">
    <source>
        <dbReference type="ARBA" id="ARBA00023159"/>
    </source>
</evidence>
<dbReference type="GO" id="GO:0042826">
    <property type="term" value="F:histone deacetylase binding"/>
    <property type="evidence" value="ECO:0007669"/>
    <property type="project" value="TreeGrafter"/>
</dbReference>
<comment type="subcellular location">
    <subcellularLocation>
        <location evidence="1">Nucleus</location>
    </subcellularLocation>
</comment>
<keyword evidence="8" id="KW-0804">Transcription</keyword>
<dbReference type="GO" id="GO:0005634">
    <property type="term" value="C:nucleus"/>
    <property type="evidence" value="ECO:0007669"/>
    <property type="project" value="UniProtKB-SubCell"/>
</dbReference>